<proteinExistence type="inferred from homology"/>
<keyword evidence="11" id="KW-0614">Plasmid</keyword>
<feature type="domain" description="AAA+ ATPase" evidence="10">
    <location>
        <begin position="268"/>
        <end position="410"/>
    </location>
</feature>
<accession>A0AA50H7A6</accession>
<name>A0AA50H7A6_9HYPH</name>
<dbReference type="Pfam" id="PF17862">
    <property type="entry name" value="AAA_lid_3"/>
    <property type="match status" value="1"/>
</dbReference>
<evidence type="ECO:0000313" key="12">
    <source>
        <dbReference type="Proteomes" id="UP001234585"/>
    </source>
</evidence>
<evidence type="ECO:0000256" key="1">
    <source>
        <dbReference type="ARBA" id="ARBA00001947"/>
    </source>
</evidence>
<dbReference type="InterPro" id="IPR000642">
    <property type="entry name" value="Peptidase_M41"/>
</dbReference>
<sequence length="669" mass="73715">MAIKPKTNTPSFETELIRLHVEKIFADLGPKPRGIHLLIVPHGASTAHWYRAVENQIRDIKLKLGEEEKAKDFVNELVIPDDWTSLEAGEVQSDYDVGVDLLGGVGLDDRTHGEACVILIAGNSPETLDHPSLLLVDSTIKVKFDPYLAVEAAATCGRVINLKEAFILTRMAYRRRAIAFRSSRSIRESWVLHCKARQIEARKQKEKEEEEERENAKKRPKAKDERIVPDDTPYLQEMHGFGPAADWGRELAQDVEDWRRGHIGWSDVDNAVLLSGSPGCGKTTFAAALAKTLDAHLVVGSYSAWLGTGDGHQGDLIGAMRRAFDEARKHAPSVLLIDEIDNFVQRGSLGNKRADEWMRGVTNSLLECLDGAVEREGVIVVGATNDPSGIDTALRRAGRLDRHIEIPLPDAKARVAILRQHLGIPALDLDLGGLVRETEGMSGADLERVARDARRRARRERVDLQLHHVHSSLPARQSHSLEELRHIAVHECGHAVVAVAIGCNIREIYIEPDFIAGSGAYIGGAAIIEQPPGIHDLGWYMDRVTHTMGGLAAEQMIYGSHSDGVAADLGVATDMAVRAAAGFGMSGSLYSHGIPGMADLSRAPDFDPSLRRCVDELLQEQATRARAVLEENREAFMELVELLIERQRLDGAVVQEIVRRPRRQLTLAV</sequence>
<evidence type="ECO:0000313" key="11">
    <source>
        <dbReference type="EMBL" id="WLS00860.1"/>
    </source>
</evidence>
<keyword evidence="8" id="KW-0547">Nucleotide-binding</keyword>
<dbReference type="Pfam" id="PF00004">
    <property type="entry name" value="AAA"/>
    <property type="match status" value="1"/>
</dbReference>
<dbReference type="Gene3D" id="1.20.58.760">
    <property type="entry name" value="Peptidase M41"/>
    <property type="match status" value="1"/>
</dbReference>
<comment type="cofactor">
    <cofactor evidence="1">
        <name>Zn(2+)</name>
        <dbReference type="ChEBI" id="CHEBI:29105"/>
    </cofactor>
</comment>
<reference evidence="11 12" key="1">
    <citation type="submission" date="2023-08" db="EMBL/GenBank/DDBJ databases">
        <title>Pathogen: clinical or host-associated sample.</title>
        <authorList>
            <person name="Hergert J."/>
            <person name="Casey R."/>
            <person name="Wagner J."/>
            <person name="Young E.L."/>
            <person name="Oakeson K.F."/>
        </authorList>
    </citation>
    <scope>NUCLEOTIDE SEQUENCE [LARGE SCALE GENOMIC DNA]</scope>
    <source>
        <strain evidence="11 12">1760953</strain>
        <plasmid evidence="11 12">unnamed3</plasmid>
    </source>
</reference>
<feature type="compositionally biased region" description="Basic and acidic residues" evidence="9">
    <location>
        <begin position="214"/>
        <end position="225"/>
    </location>
</feature>
<dbReference type="RefSeq" id="WP_306040851.1">
    <property type="nucleotide sequence ID" value="NZ_CP132305.1"/>
</dbReference>
<evidence type="ECO:0000256" key="2">
    <source>
        <dbReference type="ARBA" id="ARBA00010044"/>
    </source>
</evidence>
<feature type="region of interest" description="Disordered" evidence="9">
    <location>
        <begin position="201"/>
        <end position="225"/>
    </location>
</feature>
<dbReference type="CDD" id="cd19481">
    <property type="entry name" value="RecA-like_protease"/>
    <property type="match status" value="1"/>
</dbReference>
<keyword evidence="12" id="KW-1185">Reference proteome</keyword>
<evidence type="ECO:0000256" key="9">
    <source>
        <dbReference type="SAM" id="MobiDB-lite"/>
    </source>
</evidence>
<comment type="similarity">
    <text evidence="2">In the C-terminal section; belongs to the peptidase M41 family.</text>
</comment>
<dbReference type="InterPro" id="IPR027417">
    <property type="entry name" value="P-loop_NTPase"/>
</dbReference>
<dbReference type="InterPro" id="IPR041569">
    <property type="entry name" value="AAA_lid_3"/>
</dbReference>
<keyword evidence="6" id="KW-0862">Zinc</keyword>
<comment type="similarity">
    <text evidence="8">Belongs to the AAA ATPase family.</text>
</comment>
<dbReference type="SUPFAM" id="SSF52540">
    <property type="entry name" value="P-loop containing nucleoside triphosphate hydrolases"/>
    <property type="match status" value="1"/>
</dbReference>
<dbReference type="SUPFAM" id="SSF140990">
    <property type="entry name" value="FtsH protease domain-like"/>
    <property type="match status" value="1"/>
</dbReference>
<dbReference type="EMBL" id="CP132305">
    <property type="protein sequence ID" value="WLS00860.1"/>
    <property type="molecule type" value="Genomic_DNA"/>
</dbReference>
<dbReference type="GO" id="GO:0004222">
    <property type="term" value="F:metalloendopeptidase activity"/>
    <property type="evidence" value="ECO:0007669"/>
    <property type="project" value="InterPro"/>
</dbReference>
<keyword evidence="5" id="KW-0378">Hydrolase</keyword>
<dbReference type="GO" id="GO:0005524">
    <property type="term" value="F:ATP binding"/>
    <property type="evidence" value="ECO:0007669"/>
    <property type="project" value="UniProtKB-KW"/>
</dbReference>
<dbReference type="PANTHER" id="PTHR23076">
    <property type="entry name" value="METALLOPROTEASE M41 FTSH"/>
    <property type="match status" value="1"/>
</dbReference>
<dbReference type="SMART" id="SM00382">
    <property type="entry name" value="AAA"/>
    <property type="match status" value="1"/>
</dbReference>
<dbReference type="PROSITE" id="PS00674">
    <property type="entry name" value="AAA"/>
    <property type="match status" value="1"/>
</dbReference>
<evidence type="ECO:0000256" key="6">
    <source>
        <dbReference type="ARBA" id="ARBA00022833"/>
    </source>
</evidence>
<protein>
    <submittedName>
        <fullName evidence="11">AAA family ATPase</fullName>
    </submittedName>
</protein>
<dbReference type="InterPro" id="IPR037219">
    <property type="entry name" value="Peptidase_M41-like"/>
</dbReference>
<dbReference type="Gene3D" id="3.40.50.300">
    <property type="entry name" value="P-loop containing nucleotide triphosphate hydrolases"/>
    <property type="match status" value="1"/>
</dbReference>
<dbReference type="GO" id="GO:0016887">
    <property type="term" value="F:ATP hydrolysis activity"/>
    <property type="evidence" value="ECO:0007669"/>
    <property type="project" value="InterPro"/>
</dbReference>
<dbReference type="PANTHER" id="PTHR23076:SF97">
    <property type="entry name" value="ATP-DEPENDENT ZINC METALLOPROTEASE YME1L1"/>
    <property type="match status" value="1"/>
</dbReference>
<evidence type="ECO:0000256" key="5">
    <source>
        <dbReference type="ARBA" id="ARBA00022801"/>
    </source>
</evidence>
<evidence type="ECO:0000259" key="10">
    <source>
        <dbReference type="SMART" id="SM00382"/>
    </source>
</evidence>
<dbReference type="GO" id="GO:0006508">
    <property type="term" value="P:proteolysis"/>
    <property type="evidence" value="ECO:0007669"/>
    <property type="project" value="UniProtKB-KW"/>
</dbReference>
<keyword evidence="7" id="KW-0482">Metalloprotease</keyword>
<keyword evidence="4" id="KW-0479">Metal-binding</keyword>
<evidence type="ECO:0000256" key="4">
    <source>
        <dbReference type="ARBA" id="ARBA00022723"/>
    </source>
</evidence>
<keyword evidence="8" id="KW-0067">ATP-binding</keyword>
<dbReference type="GO" id="GO:0030163">
    <property type="term" value="P:protein catabolic process"/>
    <property type="evidence" value="ECO:0007669"/>
    <property type="project" value="TreeGrafter"/>
</dbReference>
<evidence type="ECO:0000256" key="7">
    <source>
        <dbReference type="ARBA" id="ARBA00023049"/>
    </source>
</evidence>
<dbReference type="InterPro" id="IPR003959">
    <property type="entry name" value="ATPase_AAA_core"/>
</dbReference>
<dbReference type="GO" id="GO:0005886">
    <property type="term" value="C:plasma membrane"/>
    <property type="evidence" value="ECO:0007669"/>
    <property type="project" value="TreeGrafter"/>
</dbReference>
<dbReference type="InterPro" id="IPR003593">
    <property type="entry name" value="AAA+_ATPase"/>
</dbReference>
<organism evidence="11 12">
    <name type="scientific">Shinella sumterensis</name>
    <dbReference type="NCBI Taxonomy" id="1967501"/>
    <lineage>
        <taxon>Bacteria</taxon>
        <taxon>Pseudomonadati</taxon>
        <taxon>Pseudomonadota</taxon>
        <taxon>Alphaproteobacteria</taxon>
        <taxon>Hyphomicrobiales</taxon>
        <taxon>Rhizobiaceae</taxon>
        <taxon>Shinella</taxon>
    </lineage>
</organism>
<dbReference type="InterPro" id="IPR003960">
    <property type="entry name" value="ATPase_AAA_CS"/>
</dbReference>
<dbReference type="AlphaFoldDB" id="A0AA50H7A6"/>
<geneLocation type="plasmid" evidence="11 12">
    <name>unnamed3</name>
</geneLocation>
<evidence type="ECO:0000256" key="8">
    <source>
        <dbReference type="RuleBase" id="RU003651"/>
    </source>
</evidence>
<dbReference type="GO" id="GO:0046872">
    <property type="term" value="F:metal ion binding"/>
    <property type="evidence" value="ECO:0007669"/>
    <property type="project" value="UniProtKB-KW"/>
</dbReference>
<evidence type="ECO:0000256" key="3">
    <source>
        <dbReference type="ARBA" id="ARBA00022670"/>
    </source>
</evidence>
<dbReference type="Proteomes" id="UP001234585">
    <property type="component" value="Plasmid unnamed3"/>
</dbReference>
<dbReference type="GO" id="GO:0004176">
    <property type="term" value="F:ATP-dependent peptidase activity"/>
    <property type="evidence" value="ECO:0007669"/>
    <property type="project" value="InterPro"/>
</dbReference>
<keyword evidence="3" id="KW-0645">Protease</keyword>
<gene>
    <name evidence="11" type="ORF">Q9313_26170</name>
</gene>
<dbReference type="Pfam" id="PF01434">
    <property type="entry name" value="Peptidase_M41"/>
    <property type="match status" value="1"/>
</dbReference>
<dbReference type="Gene3D" id="1.10.8.60">
    <property type="match status" value="1"/>
</dbReference>